<dbReference type="Proteomes" id="UP000295689">
    <property type="component" value="Unassembled WGS sequence"/>
</dbReference>
<name>A0A4V2RE45_9BACI</name>
<dbReference type="AlphaFoldDB" id="A0A4V2RE45"/>
<dbReference type="EMBL" id="SLVV01000002">
    <property type="protein sequence ID" value="TCN27280.1"/>
    <property type="molecule type" value="Genomic_DNA"/>
</dbReference>
<accession>A0A4V2RE45</accession>
<protein>
    <submittedName>
        <fullName evidence="1">Uncharacterized protein</fullName>
    </submittedName>
</protein>
<sequence length="160" mass="18739">MLLQEEKKMKKFMLQIKESGLKEAILQSVNHKVAEIKETKDTYRSAIGQTVQTYKTVDGVFLGEVNRKLNIIAKKGIHTKQLHKGWVTIVLSRKKTNVLATVDEISRIEEMIDRLEGMENLRLSEFYSFQVKYFEKKWLNNVIRWVEIHISTPREVISCD</sequence>
<reference evidence="1 2" key="1">
    <citation type="journal article" date="2015" name="Stand. Genomic Sci.">
        <title>Genomic Encyclopedia of Bacterial and Archaeal Type Strains, Phase III: the genomes of soil and plant-associated and newly described type strains.</title>
        <authorList>
            <person name="Whitman W.B."/>
            <person name="Woyke T."/>
            <person name="Klenk H.P."/>
            <person name="Zhou Y."/>
            <person name="Lilburn T.G."/>
            <person name="Beck B.J."/>
            <person name="De Vos P."/>
            <person name="Vandamme P."/>
            <person name="Eisen J.A."/>
            <person name="Garrity G."/>
            <person name="Hugenholtz P."/>
            <person name="Kyrpides N.C."/>
        </authorList>
    </citation>
    <scope>NUCLEOTIDE SEQUENCE [LARGE SCALE GENOMIC DNA]</scope>
    <source>
        <strain evidence="1 2">CV53</strain>
    </source>
</reference>
<dbReference type="RefSeq" id="WP_132001935.1">
    <property type="nucleotide sequence ID" value="NZ_JABUHM010000001.1"/>
</dbReference>
<gene>
    <name evidence="1" type="ORF">EV146_102227</name>
</gene>
<organism evidence="1 2">
    <name type="scientific">Mesobacillus foraminis</name>
    <dbReference type="NCBI Taxonomy" id="279826"/>
    <lineage>
        <taxon>Bacteria</taxon>
        <taxon>Bacillati</taxon>
        <taxon>Bacillota</taxon>
        <taxon>Bacilli</taxon>
        <taxon>Bacillales</taxon>
        <taxon>Bacillaceae</taxon>
        <taxon>Mesobacillus</taxon>
    </lineage>
</organism>
<evidence type="ECO:0000313" key="1">
    <source>
        <dbReference type="EMBL" id="TCN27280.1"/>
    </source>
</evidence>
<evidence type="ECO:0000313" key="2">
    <source>
        <dbReference type="Proteomes" id="UP000295689"/>
    </source>
</evidence>
<keyword evidence="2" id="KW-1185">Reference proteome</keyword>
<proteinExistence type="predicted"/>
<comment type="caution">
    <text evidence="1">The sequence shown here is derived from an EMBL/GenBank/DDBJ whole genome shotgun (WGS) entry which is preliminary data.</text>
</comment>